<protein>
    <submittedName>
        <fullName evidence="1">Uncharacterized protein</fullName>
    </submittedName>
</protein>
<comment type="caution">
    <text evidence="1">The sequence shown here is derived from an EMBL/GenBank/DDBJ whole genome shotgun (WGS) entry which is preliminary data.</text>
</comment>
<sequence length="101" mass="11989">MITTAEEARALTRKHKLDVNAVSISISQCVKDINWAANHRQYDTVFLGTLNRKDIKLLKEKGFKVSKYTITHHDICCVETYYKISWEEHWSLWKRIKGWFC</sequence>
<dbReference type="Proteomes" id="UP000591071">
    <property type="component" value="Unassembled WGS sequence"/>
</dbReference>
<dbReference type="RefSeq" id="WP_170087294.1">
    <property type="nucleotide sequence ID" value="NZ_JABAFG010000004.1"/>
</dbReference>
<dbReference type="EMBL" id="JABAFG010000004">
    <property type="protein sequence ID" value="NME27763.1"/>
    <property type="molecule type" value="Genomic_DNA"/>
</dbReference>
<evidence type="ECO:0000313" key="1">
    <source>
        <dbReference type="EMBL" id="NME27763.1"/>
    </source>
</evidence>
<dbReference type="AlphaFoldDB" id="A0A848BZJ7"/>
<gene>
    <name evidence="1" type="ORF">HF872_03855</name>
</gene>
<name>A0A848BZJ7_9FIRM</name>
<organism evidence="1 2">
    <name type="scientific">Megasphaera hexanoica</name>
    <dbReference type="NCBI Taxonomy" id="1675036"/>
    <lineage>
        <taxon>Bacteria</taxon>
        <taxon>Bacillati</taxon>
        <taxon>Bacillota</taxon>
        <taxon>Negativicutes</taxon>
        <taxon>Veillonellales</taxon>
        <taxon>Veillonellaceae</taxon>
        <taxon>Megasphaera</taxon>
    </lineage>
</organism>
<evidence type="ECO:0000313" key="2">
    <source>
        <dbReference type="Proteomes" id="UP000591071"/>
    </source>
</evidence>
<accession>A0A848BZJ7</accession>
<proteinExistence type="predicted"/>
<reference evidence="1 2" key="1">
    <citation type="submission" date="2020-04" db="EMBL/GenBank/DDBJ databases">
        <authorList>
            <person name="Hitch T.C.A."/>
            <person name="Wylensek D."/>
            <person name="Clavel T."/>
        </authorList>
    </citation>
    <scope>NUCLEOTIDE SEQUENCE [LARGE SCALE GENOMIC DNA]</scope>
    <source>
        <strain evidence="1 2">Oil-RF-744-FAT-WT-6-1</strain>
    </source>
</reference>